<protein>
    <submittedName>
        <fullName evidence="3">UDP-N-acetylglucosamine 4,6-dehydratase</fullName>
        <ecNumber evidence="3">4.2.1.135</ecNumber>
    </submittedName>
</protein>
<reference evidence="3" key="1">
    <citation type="submission" date="2018-06" db="EMBL/GenBank/DDBJ databases">
        <authorList>
            <person name="Zhirakovskaya E."/>
        </authorList>
    </citation>
    <scope>NUCLEOTIDE SEQUENCE</scope>
</reference>
<dbReference type="PANTHER" id="PTHR43318:SF1">
    <property type="entry name" value="POLYSACCHARIDE BIOSYNTHESIS PROTEIN EPSC-RELATED"/>
    <property type="match status" value="1"/>
</dbReference>
<feature type="domain" description="Polysaccharide biosynthesis protein CapD-like" evidence="2">
    <location>
        <begin position="1"/>
        <end position="122"/>
    </location>
</feature>
<evidence type="ECO:0000313" key="3">
    <source>
        <dbReference type="EMBL" id="VAW36193.1"/>
    </source>
</evidence>
<sequence length="169" mass="18896">GNVLGSAGSVVPLFKEQIAKGGPLTVTHKDMTRYFMTIKEACQLIVQSMVLSSKGDIHVLDMGKPISILALANRMISLSGKIPNTDIKVVISGLRAGEKLHEQLYYDVEKLKHTRHKKIFHITSAITQLDSYEDQLNIAIKQAINFQERELIKSIKELVPEFVQQTVVK</sequence>
<dbReference type="EC" id="4.2.1.135" evidence="3"/>
<evidence type="ECO:0000259" key="2">
    <source>
        <dbReference type="Pfam" id="PF02719"/>
    </source>
</evidence>
<dbReference type="GO" id="GO:0016829">
    <property type="term" value="F:lyase activity"/>
    <property type="evidence" value="ECO:0007669"/>
    <property type="project" value="UniProtKB-KW"/>
</dbReference>
<dbReference type="PANTHER" id="PTHR43318">
    <property type="entry name" value="UDP-N-ACETYLGLUCOSAMINE 4,6-DEHYDRATASE"/>
    <property type="match status" value="1"/>
</dbReference>
<dbReference type="SUPFAM" id="SSF51735">
    <property type="entry name" value="NAD(P)-binding Rossmann-fold domains"/>
    <property type="match status" value="1"/>
</dbReference>
<evidence type="ECO:0000256" key="1">
    <source>
        <dbReference type="ARBA" id="ARBA00007430"/>
    </source>
</evidence>
<name>A0A3B0V7A0_9ZZZZ</name>
<gene>
    <name evidence="3" type="ORF">MNBD_GAMMA01-1909</name>
</gene>
<dbReference type="InterPro" id="IPR036291">
    <property type="entry name" value="NAD(P)-bd_dom_sf"/>
</dbReference>
<feature type="non-terminal residue" evidence="3">
    <location>
        <position position="1"/>
    </location>
</feature>
<comment type="similarity">
    <text evidence="1">Belongs to the polysaccharide synthase family.</text>
</comment>
<dbReference type="AlphaFoldDB" id="A0A3B0V7A0"/>
<organism evidence="3">
    <name type="scientific">hydrothermal vent metagenome</name>
    <dbReference type="NCBI Taxonomy" id="652676"/>
    <lineage>
        <taxon>unclassified sequences</taxon>
        <taxon>metagenomes</taxon>
        <taxon>ecological metagenomes</taxon>
    </lineage>
</organism>
<dbReference type="InterPro" id="IPR003869">
    <property type="entry name" value="Polysac_CapD-like"/>
</dbReference>
<dbReference type="InterPro" id="IPR051203">
    <property type="entry name" value="Polysaccharide_Synthase-Rel"/>
</dbReference>
<dbReference type="EMBL" id="UOEW01000134">
    <property type="protein sequence ID" value="VAW36193.1"/>
    <property type="molecule type" value="Genomic_DNA"/>
</dbReference>
<dbReference type="Pfam" id="PF02719">
    <property type="entry name" value="Polysacc_synt_2"/>
    <property type="match status" value="1"/>
</dbReference>
<keyword evidence="3" id="KW-0456">Lyase</keyword>
<accession>A0A3B0V7A0</accession>
<proteinExistence type="inferred from homology"/>
<dbReference type="Gene3D" id="3.40.50.720">
    <property type="entry name" value="NAD(P)-binding Rossmann-like Domain"/>
    <property type="match status" value="1"/>
</dbReference>